<evidence type="ECO:0000313" key="5">
    <source>
        <dbReference type="Proteomes" id="UP000831113"/>
    </source>
</evidence>
<dbReference type="Proteomes" id="UP000831113">
    <property type="component" value="Chromosome"/>
</dbReference>
<feature type="domain" description="T9SS-like galactose binding" evidence="3">
    <location>
        <begin position="39"/>
        <end position="167"/>
    </location>
</feature>
<evidence type="ECO:0000259" key="3">
    <source>
        <dbReference type="Pfam" id="PF23759"/>
    </source>
</evidence>
<dbReference type="InterPro" id="IPR026444">
    <property type="entry name" value="Secre_tail"/>
</dbReference>
<dbReference type="RefSeq" id="WP_243798893.1">
    <property type="nucleotide sequence ID" value="NZ_CP094669.1"/>
</dbReference>
<evidence type="ECO:0000256" key="1">
    <source>
        <dbReference type="SAM" id="SignalP"/>
    </source>
</evidence>
<dbReference type="InterPro" id="IPR013783">
    <property type="entry name" value="Ig-like_fold"/>
</dbReference>
<sequence>MKTNLYPLTSWLSDGLRPQLAAFATAMLLAPAAMAQAPANDNCAGAIALTTGTTCAVTTGTTVGATNGAAPSCGSTSGPASNDVWYRTVVPANGTVTVTTSPVAGSAFDDSVVEIFTGACGALTTVACNDDANGTLYSSATATGLAVGSTVYIRVFGYDASVPTGQFGICATTPVPLPANDAAVQIVYSVGKAPISSRQVIQATVRNAGSSVLTNLPVILTVTGTSPFTNGKVVPTLAVGATTTVTFDPYSPTTLGSNTVTVSVPADGGNTNNSQTYPVLVTANNLSYLNDNAPVTASVGVSSTTPGGTLASRYTINSASTIGEVRLSFLASATTTSTYQVVVLGATAAGLPSTVLFTSPTLSRPTTAGVVTVPVANVPVNGTFFVGLKEISGNVGIGYQVENPLRSGTFFYQIATGGVWTDVNTTTLQTRLGIEVGFSARVLSNKRSAALAQAIDVYPNPAHESFSLRLPAMAGQRSAKLTLLNTLGQQVQTRTVQLNASGTETQVNISGLAKGLYTLQIQTADQYTTKQVVVE</sequence>
<reference evidence="4 5" key="1">
    <citation type="submission" date="2022-03" db="EMBL/GenBank/DDBJ databases">
        <title>Hymenobactersp. isolated from the air.</title>
        <authorList>
            <person name="Won M."/>
            <person name="Kwon S.-W."/>
        </authorList>
    </citation>
    <scope>NUCLEOTIDE SEQUENCE [LARGE SCALE GENOMIC DNA]</scope>
    <source>
        <strain evidence="4 5">KACC 21982</strain>
    </source>
</reference>
<feature type="signal peptide" evidence="1">
    <location>
        <begin position="1"/>
        <end position="35"/>
    </location>
</feature>
<dbReference type="Pfam" id="PF23759">
    <property type="entry name" value="GBD_T9SS_assoc"/>
    <property type="match status" value="1"/>
</dbReference>
<evidence type="ECO:0000313" key="4">
    <source>
        <dbReference type="EMBL" id="UOG75077.1"/>
    </source>
</evidence>
<feature type="domain" description="Secretion system C-terminal sorting" evidence="2">
    <location>
        <begin position="457"/>
        <end position="534"/>
    </location>
</feature>
<dbReference type="Gene3D" id="2.60.120.380">
    <property type="match status" value="1"/>
</dbReference>
<protein>
    <submittedName>
        <fullName evidence="4">T9SS type A sorting domain-containing protein</fullName>
    </submittedName>
</protein>
<keyword evidence="1" id="KW-0732">Signal</keyword>
<proteinExistence type="predicted"/>
<evidence type="ECO:0000259" key="2">
    <source>
        <dbReference type="Pfam" id="PF18962"/>
    </source>
</evidence>
<dbReference type="Gene3D" id="2.60.40.10">
    <property type="entry name" value="Immunoglobulins"/>
    <property type="match status" value="1"/>
</dbReference>
<name>A0ABY4CYI4_9BACT</name>
<keyword evidence="5" id="KW-1185">Reference proteome</keyword>
<dbReference type="Pfam" id="PF18962">
    <property type="entry name" value="Por_Secre_tail"/>
    <property type="match status" value="1"/>
</dbReference>
<dbReference type="EMBL" id="CP094669">
    <property type="protein sequence ID" value="UOG75077.1"/>
    <property type="molecule type" value="Genomic_DNA"/>
</dbReference>
<dbReference type="InterPro" id="IPR056600">
    <property type="entry name" value="GBD_T9SS_assoc"/>
</dbReference>
<organism evidence="4 5">
    <name type="scientific">Hymenobacter tibetensis</name>
    <dbReference type="NCBI Taxonomy" id="497967"/>
    <lineage>
        <taxon>Bacteria</taxon>
        <taxon>Pseudomonadati</taxon>
        <taxon>Bacteroidota</taxon>
        <taxon>Cytophagia</taxon>
        <taxon>Cytophagales</taxon>
        <taxon>Hymenobacteraceae</taxon>
        <taxon>Hymenobacter</taxon>
    </lineage>
</organism>
<dbReference type="NCBIfam" id="TIGR04183">
    <property type="entry name" value="Por_Secre_tail"/>
    <property type="match status" value="1"/>
</dbReference>
<gene>
    <name evidence="4" type="ORF">MTX78_00425</name>
</gene>
<accession>A0ABY4CYI4</accession>
<feature type="chain" id="PRO_5046918568" evidence="1">
    <location>
        <begin position="36"/>
        <end position="535"/>
    </location>
</feature>